<dbReference type="PANTHER" id="PTHR46847">
    <property type="entry name" value="D-ALLOSE-BINDING PERIPLASMIC PROTEIN-RELATED"/>
    <property type="match status" value="1"/>
</dbReference>
<organism evidence="5 6">
    <name type="scientific">Paenibacillus harenae</name>
    <dbReference type="NCBI Taxonomy" id="306543"/>
    <lineage>
        <taxon>Bacteria</taxon>
        <taxon>Bacillati</taxon>
        <taxon>Bacillota</taxon>
        <taxon>Bacilli</taxon>
        <taxon>Bacillales</taxon>
        <taxon>Paenibacillaceae</taxon>
        <taxon>Paenibacillus</taxon>
    </lineage>
</organism>
<dbReference type="SUPFAM" id="SSF53822">
    <property type="entry name" value="Periplasmic binding protein-like I"/>
    <property type="match status" value="1"/>
</dbReference>
<dbReference type="Proteomes" id="UP001229346">
    <property type="component" value="Unassembled WGS sequence"/>
</dbReference>
<gene>
    <name evidence="5" type="ORF">J2T15_001307</name>
</gene>
<keyword evidence="3" id="KW-0732">Signal</keyword>
<feature type="domain" description="Periplasmic binding protein" evidence="4">
    <location>
        <begin position="50"/>
        <end position="303"/>
    </location>
</feature>
<proteinExistence type="inferred from homology"/>
<evidence type="ECO:0000259" key="4">
    <source>
        <dbReference type="Pfam" id="PF13407"/>
    </source>
</evidence>
<dbReference type="RefSeq" id="WP_307202169.1">
    <property type="nucleotide sequence ID" value="NZ_JAUSSU010000002.1"/>
</dbReference>
<sequence length="325" mass="35888">MRKFIVAVLSASCIVILYFTVSTLVQVFAFDLSTPAVAEEQQKGYRLVLITLEQDTPFWEKVELGAASAAKQNGASLEVWGTYGANRDDFLKNIEIAIASKVDGIIVQGLDTDEFKNLTKIRAASNGIPIITVANDVPMNESLRRTYVGSDHLKAGEMIARQLVSDMGFSGEVVLMVSDRQEFFQRSRLTGILNVLGQYRNIETKIVASGDSRENVAEATNQVLNDAPGAQAFIAVAANHARSIIQEIGKRRQVSNLFIYSFDDSPETLTLLQEGKLDALIMQAPERMGEESVSLMVKWLRGELVPLNPDGYFTEMRVMRAEEAS</sequence>
<dbReference type="Pfam" id="PF13407">
    <property type="entry name" value="Peripla_BP_4"/>
    <property type="match status" value="1"/>
</dbReference>
<dbReference type="Gene3D" id="3.40.50.2300">
    <property type="match status" value="2"/>
</dbReference>
<comment type="similarity">
    <text evidence="2">Belongs to the bacterial solute-binding protein 2 family.</text>
</comment>
<evidence type="ECO:0000313" key="6">
    <source>
        <dbReference type="Proteomes" id="UP001229346"/>
    </source>
</evidence>
<comment type="subcellular location">
    <subcellularLocation>
        <location evidence="1">Cell envelope</location>
    </subcellularLocation>
</comment>
<dbReference type="InterPro" id="IPR025997">
    <property type="entry name" value="SBP_2_dom"/>
</dbReference>
<comment type="caution">
    <text evidence="5">The sequence shown here is derived from an EMBL/GenBank/DDBJ whole genome shotgun (WGS) entry which is preliminary data.</text>
</comment>
<reference evidence="5 6" key="1">
    <citation type="submission" date="2023-07" db="EMBL/GenBank/DDBJ databases">
        <title>Sorghum-associated microbial communities from plants grown in Nebraska, USA.</title>
        <authorList>
            <person name="Schachtman D."/>
        </authorList>
    </citation>
    <scope>NUCLEOTIDE SEQUENCE [LARGE SCALE GENOMIC DNA]</scope>
    <source>
        <strain evidence="5 6">CC482</strain>
    </source>
</reference>
<dbReference type="InterPro" id="IPR028082">
    <property type="entry name" value="Peripla_BP_I"/>
</dbReference>
<evidence type="ECO:0000256" key="3">
    <source>
        <dbReference type="ARBA" id="ARBA00022729"/>
    </source>
</evidence>
<evidence type="ECO:0000313" key="5">
    <source>
        <dbReference type="EMBL" id="MDQ0111874.1"/>
    </source>
</evidence>
<name>A0ABT9TWX0_PAEHA</name>
<dbReference type="PANTHER" id="PTHR46847:SF1">
    <property type="entry name" value="D-ALLOSE-BINDING PERIPLASMIC PROTEIN-RELATED"/>
    <property type="match status" value="1"/>
</dbReference>
<dbReference type="EMBL" id="JAUSSU010000002">
    <property type="protein sequence ID" value="MDQ0111874.1"/>
    <property type="molecule type" value="Genomic_DNA"/>
</dbReference>
<evidence type="ECO:0000256" key="1">
    <source>
        <dbReference type="ARBA" id="ARBA00004196"/>
    </source>
</evidence>
<accession>A0ABT9TWX0</accession>
<evidence type="ECO:0000256" key="2">
    <source>
        <dbReference type="ARBA" id="ARBA00007639"/>
    </source>
</evidence>
<protein>
    <submittedName>
        <fullName evidence="5">Ribose transport system substrate-binding protein</fullName>
    </submittedName>
</protein>
<keyword evidence="6" id="KW-1185">Reference proteome</keyword>